<dbReference type="Proteomes" id="UP000019678">
    <property type="component" value="Unassembled WGS sequence"/>
</dbReference>
<dbReference type="PROSITE" id="PS51257">
    <property type="entry name" value="PROKAR_LIPOPROTEIN"/>
    <property type="match status" value="1"/>
</dbReference>
<keyword evidence="3" id="KW-1185">Reference proteome</keyword>
<organism evidence="2 3">
    <name type="scientific">Chondromyces apiculatus DSM 436</name>
    <dbReference type="NCBI Taxonomy" id="1192034"/>
    <lineage>
        <taxon>Bacteria</taxon>
        <taxon>Pseudomonadati</taxon>
        <taxon>Myxococcota</taxon>
        <taxon>Polyangia</taxon>
        <taxon>Polyangiales</taxon>
        <taxon>Polyangiaceae</taxon>
        <taxon>Chondromyces</taxon>
    </lineage>
</organism>
<sequence length="216" mass="23379">MRHRLSSLSLLLVSCLFALCLMGCGPRLVPFTHELRVQHNLTSKDLKNLQFYISHEVTLRRELESGGSQVTPGHKLLLLSGKSIEEVVIEKHTPGVATEVSDRALAVSFEAGFSMIFAASAEPGTPSPSFQSFATAPDPFPGNPSSPQPEPIAVPSGAFGGSYWLATEEGGRVPYQGRLFEAVEQSLRAHLLIDAESLEEVVESRTVLPGVRLQSK</sequence>
<evidence type="ECO:0000313" key="2">
    <source>
        <dbReference type="EMBL" id="EYF00664.1"/>
    </source>
</evidence>
<proteinExistence type="predicted"/>
<dbReference type="EMBL" id="ASRX01000102">
    <property type="protein sequence ID" value="EYF00664.1"/>
    <property type="molecule type" value="Genomic_DNA"/>
</dbReference>
<comment type="caution">
    <text evidence="2">The sequence shown here is derived from an EMBL/GenBank/DDBJ whole genome shotgun (WGS) entry which is preliminary data.</text>
</comment>
<accession>A0A017SUM5</accession>
<feature type="compositionally biased region" description="Pro residues" evidence="1">
    <location>
        <begin position="138"/>
        <end position="152"/>
    </location>
</feature>
<reference evidence="2 3" key="1">
    <citation type="submission" date="2013-05" db="EMBL/GenBank/DDBJ databases">
        <title>Genome assembly of Chondromyces apiculatus DSM 436.</title>
        <authorList>
            <person name="Sharma G."/>
            <person name="Khatri I."/>
            <person name="Kaur C."/>
            <person name="Mayilraj S."/>
            <person name="Subramanian S."/>
        </authorList>
    </citation>
    <scope>NUCLEOTIDE SEQUENCE [LARGE SCALE GENOMIC DNA]</scope>
    <source>
        <strain evidence="2 3">DSM 436</strain>
    </source>
</reference>
<name>A0A017SUM5_9BACT</name>
<gene>
    <name evidence="2" type="ORF">CAP_0355</name>
</gene>
<protein>
    <submittedName>
        <fullName evidence="2">Uncharacterized protein</fullName>
    </submittedName>
</protein>
<dbReference type="STRING" id="1192034.CAP_0355"/>
<feature type="region of interest" description="Disordered" evidence="1">
    <location>
        <begin position="127"/>
        <end position="153"/>
    </location>
</feature>
<evidence type="ECO:0000313" key="3">
    <source>
        <dbReference type="Proteomes" id="UP000019678"/>
    </source>
</evidence>
<dbReference type="OrthoDB" id="5503893at2"/>
<dbReference type="RefSeq" id="WP_044250720.1">
    <property type="nucleotide sequence ID" value="NZ_ASRX01000102.1"/>
</dbReference>
<dbReference type="AlphaFoldDB" id="A0A017SUM5"/>
<evidence type="ECO:0000256" key="1">
    <source>
        <dbReference type="SAM" id="MobiDB-lite"/>
    </source>
</evidence>